<feature type="transmembrane region" description="Helical" evidence="2">
    <location>
        <begin position="333"/>
        <end position="356"/>
    </location>
</feature>
<dbReference type="AlphaFoldDB" id="A0AAW0BXP8"/>
<feature type="region of interest" description="Disordered" evidence="1">
    <location>
        <begin position="470"/>
        <end position="494"/>
    </location>
</feature>
<accession>A0AAW0BXP8</accession>
<feature type="region of interest" description="Disordered" evidence="1">
    <location>
        <begin position="383"/>
        <end position="437"/>
    </location>
</feature>
<feature type="compositionally biased region" description="Polar residues" evidence="1">
    <location>
        <begin position="478"/>
        <end position="494"/>
    </location>
</feature>
<feature type="compositionally biased region" description="Low complexity" evidence="1">
    <location>
        <begin position="295"/>
        <end position="310"/>
    </location>
</feature>
<feature type="compositionally biased region" description="Polar residues" evidence="1">
    <location>
        <begin position="408"/>
        <end position="418"/>
    </location>
</feature>
<sequence>MVSRSQVTLIIDDRDKSFITNISITPEPLSWDDPDAYRGSYITQNTSSANAKITFYGTSISFWGHSGSSSLETTTVRIDSRDPVRVDPFKPEFASYQWYQSPLLSDEEHIIECLDFDSGFDFVLVTAGDTTPLSGRTILVDDSVIKEIWYDGQWLQKENQTYEKYNSAHEVAEPIDKTTHISTHPGDFFEFRFAGTAVSVYGILDVNTTGSFTLDFTLDGSQRRSIYPEEGRQTSVDVATRNNFQFFTNTTLSNGNHTLRVDVVAVEGPQRFELDYITYAPSFDFVGQKPVFERPATPTGSATGSPSSTARPSEFASQPSQDAHPSTTRHVPIGAIVGATIGGLILLLAVAILLFLRAKRRKRNPSESANAIRPFLSTSVNVMDQNPESISTMPKHRKARKQPLGGSESVQSTPTTSDAHPGRVRRGTEETSTLTNDLTPSRVVELYDRINMLTRENQRLVRDYVLPPQYNEGPATLGRSNSRTVTLPSYDNEL</sequence>
<dbReference type="Gene3D" id="2.60.120.260">
    <property type="entry name" value="Galactose-binding domain-like"/>
    <property type="match status" value="2"/>
</dbReference>
<keyword evidence="2" id="KW-0472">Membrane</keyword>
<keyword evidence="4" id="KW-1185">Reference proteome</keyword>
<comment type="caution">
    <text evidence="3">The sequence shown here is derived from an EMBL/GenBank/DDBJ whole genome shotgun (WGS) entry which is preliminary data.</text>
</comment>
<evidence type="ECO:0000256" key="2">
    <source>
        <dbReference type="SAM" id="Phobius"/>
    </source>
</evidence>
<feature type="compositionally biased region" description="Polar residues" evidence="1">
    <location>
        <begin position="383"/>
        <end position="392"/>
    </location>
</feature>
<feature type="compositionally biased region" description="Polar residues" evidence="1">
    <location>
        <begin position="315"/>
        <end position="327"/>
    </location>
</feature>
<reference evidence="3 4" key="1">
    <citation type="submission" date="2024-01" db="EMBL/GenBank/DDBJ databases">
        <title>A draft genome for a cacao thread blight-causing isolate of Paramarasmius palmivorus.</title>
        <authorList>
            <person name="Baruah I.K."/>
            <person name="Bukari Y."/>
            <person name="Amoako-Attah I."/>
            <person name="Meinhardt L.W."/>
            <person name="Bailey B.A."/>
            <person name="Cohen S.P."/>
        </authorList>
    </citation>
    <scope>NUCLEOTIDE SEQUENCE [LARGE SCALE GENOMIC DNA]</scope>
    <source>
        <strain evidence="3 4">GH-12</strain>
    </source>
</reference>
<name>A0AAW0BXP8_9AGAR</name>
<dbReference type="EMBL" id="JAYKXP010000071">
    <property type="protein sequence ID" value="KAK7031077.1"/>
    <property type="molecule type" value="Genomic_DNA"/>
</dbReference>
<dbReference type="Proteomes" id="UP001383192">
    <property type="component" value="Unassembled WGS sequence"/>
</dbReference>
<protein>
    <submittedName>
        <fullName evidence="3">Uncharacterized protein</fullName>
    </submittedName>
</protein>
<evidence type="ECO:0000313" key="3">
    <source>
        <dbReference type="EMBL" id="KAK7031077.1"/>
    </source>
</evidence>
<keyword evidence="2" id="KW-1133">Transmembrane helix</keyword>
<keyword evidence="2" id="KW-0812">Transmembrane</keyword>
<evidence type="ECO:0000256" key="1">
    <source>
        <dbReference type="SAM" id="MobiDB-lite"/>
    </source>
</evidence>
<organism evidence="3 4">
    <name type="scientific">Paramarasmius palmivorus</name>
    <dbReference type="NCBI Taxonomy" id="297713"/>
    <lineage>
        <taxon>Eukaryota</taxon>
        <taxon>Fungi</taxon>
        <taxon>Dikarya</taxon>
        <taxon>Basidiomycota</taxon>
        <taxon>Agaricomycotina</taxon>
        <taxon>Agaricomycetes</taxon>
        <taxon>Agaricomycetidae</taxon>
        <taxon>Agaricales</taxon>
        <taxon>Marasmiineae</taxon>
        <taxon>Marasmiaceae</taxon>
        <taxon>Paramarasmius</taxon>
    </lineage>
</organism>
<feature type="region of interest" description="Disordered" evidence="1">
    <location>
        <begin position="294"/>
        <end position="327"/>
    </location>
</feature>
<proteinExistence type="predicted"/>
<evidence type="ECO:0000313" key="4">
    <source>
        <dbReference type="Proteomes" id="UP001383192"/>
    </source>
</evidence>
<gene>
    <name evidence="3" type="ORF">VNI00_013678</name>
</gene>